<evidence type="ECO:0000313" key="10">
    <source>
        <dbReference type="EMBL" id="KAG5166552.1"/>
    </source>
</evidence>
<keyword evidence="6 7" id="KW-0472">Membrane</keyword>
<dbReference type="PANTHER" id="PTHR31204:SF1">
    <property type="entry name" value="SIGMA INTRACELLULAR RECEPTOR 2"/>
    <property type="match status" value="1"/>
</dbReference>
<comment type="similarity">
    <text evidence="2">Belongs to the TMEM97/sigma-2 receptor family.</text>
</comment>
<feature type="domain" description="EXPERA" evidence="9">
    <location>
        <begin position="25"/>
        <end position="182"/>
    </location>
</feature>
<comment type="subcellular location">
    <subcellularLocation>
        <location evidence="1">Endoplasmic reticulum membrane</location>
        <topology evidence="1">Multi-pass membrane protein</topology>
    </subcellularLocation>
</comment>
<evidence type="ECO:0000256" key="2">
    <source>
        <dbReference type="ARBA" id="ARBA00009096"/>
    </source>
</evidence>
<evidence type="ECO:0000259" key="9">
    <source>
        <dbReference type="PROSITE" id="PS51751"/>
    </source>
</evidence>
<evidence type="ECO:0000256" key="6">
    <source>
        <dbReference type="ARBA" id="ARBA00023136"/>
    </source>
</evidence>
<dbReference type="InterPro" id="IPR051987">
    <property type="entry name" value="Sigma-2_receptor-like"/>
</dbReference>
<feature type="transmembrane region" description="Helical" evidence="8">
    <location>
        <begin position="171"/>
        <end position="189"/>
    </location>
</feature>
<proteinExistence type="inferred from homology"/>
<feature type="transmembrane region" description="Helical" evidence="8">
    <location>
        <begin position="88"/>
        <end position="107"/>
    </location>
</feature>
<keyword evidence="4" id="KW-0256">Endoplasmic reticulum</keyword>
<keyword evidence="5 7" id="KW-1133">Transmembrane helix</keyword>
<dbReference type="InterPro" id="IPR016964">
    <property type="entry name" value="Sigma2_recept"/>
</dbReference>
<sequence length="206" mass="22991">MLINNEKQKGIYTSYSRLPLTARPLDLVYFIFFAVHLFASIVLDLQYLYPPQYVPRLFRLALDSYVSMSRDPLIGGVFNLYGDGGHLIWFKTFLALEAVFQVPVFILGLRALYSGSQRIYPLLVIYGASSATTTLACVAVVLQTPELTPETLKQGIACITSEQRVLLLSSYIPFLLIAGVMSVDMALRVGNLAEKGIKAEAEEKWE</sequence>
<feature type="transmembrane region" description="Helical" evidence="8">
    <location>
        <begin position="119"/>
        <end position="142"/>
    </location>
</feature>
<evidence type="ECO:0000256" key="8">
    <source>
        <dbReference type="SAM" id="Phobius"/>
    </source>
</evidence>
<evidence type="ECO:0000256" key="4">
    <source>
        <dbReference type="ARBA" id="ARBA00022824"/>
    </source>
</evidence>
<organism evidence="10">
    <name type="scientific">Psilocybe cubensis</name>
    <name type="common">Psychedelic mushroom</name>
    <name type="synonym">Stropharia cubensis</name>
    <dbReference type="NCBI Taxonomy" id="181762"/>
    <lineage>
        <taxon>Eukaryota</taxon>
        <taxon>Fungi</taxon>
        <taxon>Dikarya</taxon>
        <taxon>Basidiomycota</taxon>
        <taxon>Agaricomycotina</taxon>
        <taxon>Agaricomycetes</taxon>
        <taxon>Agaricomycetidae</taxon>
        <taxon>Agaricales</taxon>
        <taxon>Agaricineae</taxon>
        <taxon>Strophariaceae</taxon>
        <taxon>Psilocybe</taxon>
    </lineage>
</organism>
<dbReference type="InterPro" id="IPR033118">
    <property type="entry name" value="EXPERA"/>
</dbReference>
<dbReference type="AlphaFoldDB" id="A0A8H7XT60"/>
<dbReference type="OrthoDB" id="433124at2759"/>
<evidence type="ECO:0000256" key="1">
    <source>
        <dbReference type="ARBA" id="ARBA00004477"/>
    </source>
</evidence>
<reference evidence="10" key="1">
    <citation type="submission" date="2021-02" db="EMBL/GenBank/DDBJ databases">
        <title>Psilocybe cubensis genome.</title>
        <authorList>
            <person name="Mckernan K.J."/>
            <person name="Crawford S."/>
            <person name="Trippe A."/>
            <person name="Kane L.T."/>
            <person name="Mclaughlin S."/>
        </authorList>
    </citation>
    <scope>NUCLEOTIDE SEQUENCE [LARGE SCALE GENOMIC DNA]</scope>
    <source>
        <strain evidence="10">MGC-MH-2018</strain>
    </source>
</reference>
<feature type="transmembrane region" description="Helical" evidence="8">
    <location>
        <begin position="27"/>
        <end position="49"/>
    </location>
</feature>
<accession>A0A8H7XT60</accession>
<dbReference type="PIRSF" id="PIRSF031032">
    <property type="entry name" value="TMP_97_prd"/>
    <property type="match status" value="1"/>
</dbReference>
<protein>
    <recommendedName>
        <fullName evidence="9">EXPERA domain-containing protein</fullName>
    </recommendedName>
</protein>
<dbReference type="GO" id="GO:0005789">
    <property type="term" value="C:endoplasmic reticulum membrane"/>
    <property type="evidence" value="ECO:0007669"/>
    <property type="project" value="UniProtKB-SubCell"/>
</dbReference>
<keyword evidence="3 7" id="KW-0812">Transmembrane</keyword>
<evidence type="ECO:0000256" key="7">
    <source>
        <dbReference type="PROSITE-ProRule" id="PRU01087"/>
    </source>
</evidence>
<comment type="caution">
    <text evidence="10">The sequence shown here is derived from an EMBL/GenBank/DDBJ whole genome shotgun (WGS) entry which is preliminary data.</text>
</comment>
<dbReference type="Pfam" id="PF05241">
    <property type="entry name" value="EBP"/>
    <property type="match status" value="1"/>
</dbReference>
<dbReference type="PROSITE" id="PS51751">
    <property type="entry name" value="EXPERA"/>
    <property type="match status" value="1"/>
</dbReference>
<dbReference type="PANTHER" id="PTHR31204">
    <property type="entry name" value="SIGMA INTRACELLULAR RECEPTOR 2"/>
    <property type="match status" value="1"/>
</dbReference>
<name>A0A8H7XT60_PSICU</name>
<evidence type="ECO:0000256" key="5">
    <source>
        <dbReference type="ARBA" id="ARBA00022989"/>
    </source>
</evidence>
<dbReference type="EMBL" id="JAFIQS010000008">
    <property type="protein sequence ID" value="KAG5166552.1"/>
    <property type="molecule type" value="Genomic_DNA"/>
</dbReference>
<gene>
    <name evidence="10" type="ORF">JR316_008641</name>
</gene>
<evidence type="ECO:0000256" key="3">
    <source>
        <dbReference type="ARBA" id="ARBA00022692"/>
    </source>
</evidence>